<evidence type="ECO:0000313" key="11">
    <source>
        <dbReference type="Proteomes" id="UP000547209"/>
    </source>
</evidence>
<keyword evidence="3 8" id="KW-0813">Transport</keyword>
<comment type="similarity">
    <text evidence="2">Belongs to the binding-protein-dependent transport system permease family. CysTW subfamily.</text>
</comment>
<name>A0A7X0RL96_9BACL</name>
<dbReference type="GO" id="GO:0055085">
    <property type="term" value="P:transmembrane transport"/>
    <property type="evidence" value="ECO:0007669"/>
    <property type="project" value="InterPro"/>
</dbReference>
<evidence type="ECO:0000256" key="1">
    <source>
        <dbReference type="ARBA" id="ARBA00004651"/>
    </source>
</evidence>
<organism evidence="10 11">
    <name type="scientific">Cohnella nanjingensis</name>
    <dbReference type="NCBI Taxonomy" id="1387779"/>
    <lineage>
        <taxon>Bacteria</taxon>
        <taxon>Bacillati</taxon>
        <taxon>Bacillota</taxon>
        <taxon>Bacilli</taxon>
        <taxon>Bacillales</taxon>
        <taxon>Paenibacillaceae</taxon>
        <taxon>Cohnella</taxon>
    </lineage>
</organism>
<dbReference type="InterPro" id="IPR000515">
    <property type="entry name" value="MetI-like"/>
</dbReference>
<evidence type="ECO:0000256" key="6">
    <source>
        <dbReference type="ARBA" id="ARBA00022989"/>
    </source>
</evidence>
<accession>A0A7X0RL96</accession>
<evidence type="ECO:0000256" key="5">
    <source>
        <dbReference type="ARBA" id="ARBA00022692"/>
    </source>
</evidence>
<dbReference type="EMBL" id="JACJVP010000001">
    <property type="protein sequence ID" value="MBB6669426.1"/>
    <property type="molecule type" value="Genomic_DNA"/>
</dbReference>
<feature type="transmembrane region" description="Helical" evidence="8">
    <location>
        <begin position="163"/>
        <end position="182"/>
    </location>
</feature>
<dbReference type="GO" id="GO:0005886">
    <property type="term" value="C:plasma membrane"/>
    <property type="evidence" value="ECO:0007669"/>
    <property type="project" value="UniProtKB-SubCell"/>
</dbReference>
<feature type="transmembrane region" description="Helical" evidence="8">
    <location>
        <begin position="78"/>
        <end position="99"/>
    </location>
</feature>
<feature type="domain" description="ABC transmembrane type-1" evidence="9">
    <location>
        <begin position="74"/>
        <end position="282"/>
    </location>
</feature>
<evidence type="ECO:0000256" key="3">
    <source>
        <dbReference type="ARBA" id="ARBA00022448"/>
    </source>
</evidence>
<reference evidence="10 11" key="1">
    <citation type="submission" date="2020-08" db="EMBL/GenBank/DDBJ databases">
        <title>Cohnella phylogeny.</title>
        <authorList>
            <person name="Dunlap C."/>
        </authorList>
    </citation>
    <scope>NUCLEOTIDE SEQUENCE [LARGE SCALE GENOMIC DNA]</scope>
    <source>
        <strain evidence="10 11">DSM 28246</strain>
    </source>
</reference>
<feature type="transmembrane region" description="Helical" evidence="8">
    <location>
        <begin position="120"/>
        <end position="143"/>
    </location>
</feature>
<dbReference type="PANTHER" id="PTHR42929:SF1">
    <property type="entry name" value="INNER MEMBRANE ABC TRANSPORTER PERMEASE PROTEIN YDCU-RELATED"/>
    <property type="match status" value="1"/>
</dbReference>
<evidence type="ECO:0000256" key="2">
    <source>
        <dbReference type="ARBA" id="ARBA00007069"/>
    </source>
</evidence>
<evidence type="ECO:0000313" key="10">
    <source>
        <dbReference type="EMBL" id="MBB6669426.1"/>
    </source>
</evidence>
<keyword evidence="11" id="KW-1185">Reference proteome</keyword>
<feature type="transmembrane region" description="Helical" evidence="8">
    <location>
        <begin position="20"/>
        <end position="44"/>
    </location>
</feature>
<proteinExistence type="inferred from homology"/>
<dbReference type="SUPFAM" id="SSF161098">
    <property type="entry name" value="MetI-like"/>
    <property type="match status" value="1"/>
</dbReference>
<keyword evidence="7 8" id="KW-0472">Membrane</keyword>
<evidence type="ECO:0000256" key="8">
    <source>
        <dbReference type="RuleBase" id="RU363032"/>
    </source>
</evidence>
<dbReference type="CDD" id="cd06261">
    <property type="entry name" value="TM_PBP2"/>
    <property type="match status" value="1"/>
</dbReference>
<dbReference type="Pfam" id="PF00528">
    <property type="entry name" value="BPD_transp_1"/>
    <property type="match status" value="1"/>
</dbReference>
<evidence type="ECO:0000259" key="9">
    <source>
        <dbReference type="PROSITE" id="PS50928"/>
    </source>
</evidence>
<gene>
    <name evidence="10" type="ORF">H7C19_01875</name>
</gene>
<feature type="transmembrane region" description="Helical" evidence="8">
    <location>
        <begin position="203"/>
        <end position="225"/>
    </location>
</feature>
<sequence>MESEHVNSKDKPRRKRRNRWVFVGLVPFAIMVLAFQLAPVLSMISGSFRPDVGSGFTLHNYYTALHSPFYLKAIKNSLLISAYSSLIGIVVGLVCAYSVTRFSPAIRDRLLMLSNMTSNFAGVPLAFAYIILLGANGVFTLLFRQWGWSAFADFNLYSWSGLILVYVYFQIPLSMLLLYPAYYGIREQWKEAASLLGASSWQFWRTVGLPILAPSAFGTLGILFANAMGAYATAYALVGGNYNLLVIRIGSLVAGDVTNQPNLGSALAVLLAVSTLLAVFLNHWMTKRAAKYLTSGEGVG</sequence>
<comment type="caution">
    <text evidence="10">The sequence shown here is derived from an EMBL/GenBank/DDBJ whole genome shotgun (WGS) entry which is preliminary data.</text>
</comment>
<dbReference type="Proteomes" id="UP000547209">
    <property type="component" value="Unassembled WGS sequence"/>
</dbReference>
<dbReference type="InterPro" id="IPR035906">
    <property type="entry name" value="MetI-like_sf"/>
</dbReference>
<feature type="transmembrane region" description="Helical" evidence="8">
    <location>
        <begin position="263"/>
        <end position="281"/>
    </location>
</feature>
<protein>
    <submittedName>
        <fullName evidence="10">ABC transporter permease subunit</fullName>
    </submittedName>
</protein>
<dbReference type="PROSITE" id="PS50928">
    <property type="entry name" value="ABC_TM1"/>
    <property type="match status" value="1"/>
</dbReference>
<dbReference type="PANTHER" id="PTHR42929">
    <property type="entry name" value="INNER MEMBRANE ABC TRANSPORTER PERMEASE PROTEIN YDCU-RELATED-RELATED"/>
    <property type="match status" value="1"/>
</dbReference>
<dbReference type="AlphaFoldDB" id="A0A7X0RL96"/>
<comment type="subcellular location">
    <subcellularLocation>
        <location evidence="1 8">Cell membrane</location>
        <topology evidence="1 8">Multi-pass membrane protein</topology>
    </subcellularLocation>
</comment>
<keyword evidence="5 8" id="KW-0812">Transmembrane</keyword>
<keyword evidence="4" id="KW-1003">Cell membrane</keyword>
<evidence type="ECO:0000256" key="7">
    <source>
        <dbReference type="ARBA" id="ARBA00023136"/>
    </source>
</evidence>
<evidence type="ECO:0000256" key="4">
    <source>
        <dbReference type="ARBA" id="ARBA00022475"/>
    </source>
</evidence>
<dbReference type="Gene3D" id="1.10.3720.10">
    <property type="entry name" value="MetI-like"/>
    <property type="match status" value="1"/>
</dbReference>
<keyword evidence="6 8" id="KW-1133">Transmembrane helix</keyword>